<name>A0A317Q769_9ENTR</name>
<protein>
    <submittedName>
        <fullName evidence="1">Uncharacterized protein</fullName>
    </submittedName>
</protein>
<comment type="caution">
    <text evidence="1">The sequence shown here is derived from an EMBL/GenBank/DDBJ whole genome shotgun (WGS) entry which is preliminary data.</text>
</comment>
<gene>
    <name evidence="1" type="ORF">DES37_10136</name>
</gene>
<accession>A0A317Q769</accession>
<dbReference type="EMBL" id="QGTS01000001">
    <property type="protein sequence ID" value="PWW12473.1"/>
    <property type="molecule type" value="Genomic_DNA"/>
</dbReference>
<dbReference type="AlphaFoldDB" id="A0A317Q769"/>
<sequence>MNLGFFLVLVQKLVMVYQVEANLLLIFLDKIQVSIKPSSANNCD</sequence>
<organism evidence="1 2">
    <name type="scientific">Mangrovibacter plantisponsor</name>
    <dbReference type="NCBI Taxonomy" id="451513"/>
    <lineage>
        <taxon>Bacteria</taxon>
        <taxon>Pseudomonadati</taxon>
        <taxon>Pseudomonadota</taxon>
        <taxon>Gammaproteobacteria</taxon>
        <taxon>Enterobacterales</taxon>
        <taxon>Enterobacteriaceae</taxon>
        <taxon>Mangrovibacter</taxon>
    </lineage>
</organism>
<evidence type="ECO:0000313" key="1">
    <source>
        <dbReference type="EMBL" id="PWW12473.1"/>
    </source>
</evidence>
<reference evidence="1 2" key="1">
    <citation type="submission" date="2018-05" db="EMBL/GenBank/DDBJ databases">
        <title>Genomic Encyclopedia of Type Strains, Phase IV (KMG-IV): sequencing the most valuable type-strain genomes for metagenomic binning, comparative biology and taxonomic classification.</title>
        <authorList>
            <person name="Goeker M."/>
        </authorList>
    </citation>
    <scope>NUCLEOTIDE SEQUENCE [LARGE SCALE GENOMIC DNA]</scope>
    <source>
        <strain evidence="1 2">DSM 19579</strain>
    </source>
</reference>
<dbReference type="Proteomes" id="UP000246744">
    <property type="component" value="Unassembled WGS sequence"/>
</dbReference>
<evidence type="ECO:0000313" key="2">
    <source>
        <dbReference type="Proteomes" id="UP000246744"/>
    </source>
</evidence>
<keyword evidence="2" id="KW-1185">Reference proteome</keyword>
<proteinExistence type="predicted"/>